<protein>
    <submittedName>
        <fullName evidence="2">Histidine kinase</fullName>
    </submittedName>
</protein>
<dbReference type="AlphaFoldDB" id="A0A365UC29"/>
<dbReference type="RefSeq" id="WP_113287825.1">
    <property type="nucleotide sequence ID" value="NZ_QNTQ01000002.1"/>
</dbReference>
<reference evidence="2 3" key="1">
    <citation type="submission" date="2018-07" db="EMBL/GenBank/DDBJ databases">
        <title>Rhodosalinus sp. strain E84T genomic sequence and assembly.</title>
        <authorList>
            <person name="Liu Z.-W."/>
            <person name="Lu D.-C."/>
        </authorList>
    </citation>
    <scope>NUCLEOTIDE SEQUENCE [LARGE SCALE GENOMIC DNA]</scope>
    <source>
        <strain evidence="2 3">E84</strain>
    </source>
</reference>
<keyword evidence="1" id="KW-0472">Membrane</keyword>
<evidence type="ECO:0000313" key="2">
    <source>
        <dbReference type="EMBL" id="RBI86977.1"/>
    </source>
</evidence>
<proteinExistence type="predicted"/>
<dbReference type="Proteomes" id="UP000253370">
    <property type="component" value="Unassembled WGS sequence"/>
</dbReference>
<evidence type="ECO:0000256" key="1">
    <source>
        <dbReference type="SAM" id="Phobius"/>
    </source>
</evidence>
<dbReference type="InterPro" id="IPR045616">
    <property type="entry name" value="DUF6446"/>
</dbReference>
<dbReference type="OrthoDB" id="7819947at2"/>
<accession>A0A365UC29</accession>
<keyword evidence="2" id="KW-0418">Kinase</keyword>
<dbReference type="GO" id="GO:0016301">
    <property type="term" value="F:kinase activity"/>
    <property type="evidence" value="ECO:0007669"/>
    <property type="project" value="UniProtKB-KW"/>
</dbReference>
<organism evidence="2 3">
    <name type="scientific">Rhodosalinus halophilus</name>
    <dbReference type="NCBI Taxonomy" id="2259333"/>
    <lineage>
        <taxon>Bacteria</taxon>
        <taxon>Pseudomonadati</taxon>
        <taxon>Pseudomonadota</taxon>
        <taxon>Alphaproteobacteria</taxon>
        <taxon>Rhodobacterales</taxon>
        <taxon>Paracoccaceae</taxon>
        <taxon>Rhodosalinus</taxon>
    </lineage>
</organism>
<comment type="caution">
    <text evidence="2">The sequence shown here is derived from an EMBL/GenBank/DDBJ whole genome shotgun (WGS) entry which is preliminary data.</text>
</comment>
<keyword evidence="1" id="KW-0812">Transmembrane</keyword>
<sequence>MSGRIVALFLIAVAVIGGGAMYWLQIHAFYERLAPTGPDDVRVVFEDGTAVPLPHADFRGIDSDSSPIRYRACFTLAAGAREVLARARVAQQPEPLVAPGWFDCFDAAAVAAALDEGRASAYAGAAGLPYGIDRIVAVFDDGRGVAWNQINRCGAAFFDGDPLPPGCPPPPES</sequence>
<dbReference type="EMBL" id="QNTQ01000002">
    <property type="protein sequence ID" value="RBI86977.1"/>
    <property type="molecule type" value="Genomic_DNA"/>
</dbReference>
<keyword evidence="3" id="KW-1185">Reference proteome</keyword>
<keyword evidence="1" id="KW-1133">Transmembrane helix</keyword>
<evidence type="ECO:0000313" key="3">
    <source>
        <dbReference type="Proteomes" id="UP000253370"/>
    </source>
</evidence>
<keyword evidence="2" id="KW-0808">Transferase</keyword>
<gene>
    <name evidence="2" type="ORF">DRV85_02305</name>
</gene>
<dbReference type="Pfam" id="PF20044">
    <property type="entry name" value="DUF6446"/>
    <property type="match status" value="1"/>
</dbReference>
<feature type="transmembrane region" description="Helical" evidence="1">
    <location>
        <begin position="6"/>
        <end position="24"/>
    </location>
</feature>
<name>A0A365UC29_9RHOB</name>